<dbReference type="Proteomes" id="UP001488838">
    <property type="component" value="Unassembled WGS sequence"/>
</dbReference>
<evidence type="ECO:0000256" key="1">
    <source>
        <dbReference type="SAM" id="MobiDB-lite"/>
    </source>
</evidence>
<protein>
    <recommendedName>
        <fullName evidence="4">Jun dimerization protein 2</fullName>
    </recommendedName>
</protein>
<feature type="region of interest" description="Disordered" evidence="1">
    <location>
        <begin position="1"/>
        <end position="40"/>
    </location>
</feature>
<sequence length="303" mass="32632">MLLHGKTKQACEIPQRPKTSLRGTSPRSGFEAGEGGERTGRRTMVQRGLSWKGFSARPAAAFAWLPPWLLSASGVAAPRPSRGCAYITARRVLLPRALGSRGRGAPRDRDAARTSMAGPRPAGQAEECEPRREEGAGGGGGEGTLGDRDGGRWRRQRLQRRRRRGWRRGGSRAGTGLGSGRQRRGVGTAPAAGFWARGRRLRQRLLHGRPATSPAMMPGQIPDPSVTAGSLPGLGPLTGLPSSALTTEELKYADIRNIGAMIAPLHFLEVKLGKRPQPVKSEVRSLFRKARVSRFGSKHALEP</sequence>
<dbReference type="EMBL" id="JBBHLL010000076">
    <property type="protein sequence ID" value="KAK7819909.1"/>
    <property type="molecule type" value="Genomic_DNA"/>
</dbReference>
<evidence type="ECO:0000313" key="3">
    <source>
        <dbReference type="Proteomes" id="UP001488838"/>
    </source>
</evidence>
<evidence type="ECO:0000313" key="2">
    <source>
        <dbReference type="EMBL" id="KAK7819909.1"/>
    </source>
</evidence>
<accession>A0AAW0IZQ0</accession>
<keyword evidence="3" id="KW-1185">Reference proteome</keyword>
<reference evidence="2 3" key="1">
    <citation type="journal article" date="2023" name="bioRxiv">
        <title>Conserved and derived expression patterns and positive selection on dental genes reveal complex evolutionary context of ever-growing rodent molars.</title>
        <authorList>
            <person name="Calamari Z.T."/>
            <person name="Song A."/>
            <person name="Cohen E."/>
            <person name="Akter M."/>
            <person name="Roy R.D."/>
            <person name="Hallikas O."/>
            <person name="Christensen M.M."/>
            <person name="Li P."/>
            <person name="Marangoni P."/>
            <person name="Jernvall J."/>
            <person name="Klein O.D."/>
        </authorList>
    </citation>
    <scope>NUCLEOTIDE SEQUENCE [LARGE SCALE GENOMIC DNA]</scope>
    <source>
        <strain evidence="2">V071</strain>
    </source>
</reference>
<dbReference type="AlphaFoldDB" id="A0AAW0IZQ0"/>
<feature type="compositionally biased region" description="Polar residues" evidence="1">
    <location>
        <begin position="17"/>
        <end position="27"/>
    </location>
</feature>
<proteinExistence type="predicted"/>
<evidence type="ECO:0008006" key="4">
    <source>
        <dbReference type="Google" id="ProtNLM"/>
    </source>
</evidence>
<organism evidence="2 3">
    <name type="scientific">Myodes glareolus</name>
    <name type="common">Bank vole</name>
    <name type="synonym">Clethrionomys glareolus</name>
    <dbReference type="NCBI Taxonomy" id="447135"/>
    <lineage>
        <taxon>Eukaryota</taxon>
        <taxon>Metazoa</taxon>
        <taxon>Chordata</taxon>
        <taxon>Craniata</taxon>
        <taxon>Vertebrata</taxon>
        <taxon>Euteleostomi</taxon>
        <taxon>Mammalia</taxon>
        <taxon>Eutheria</taxon>
        <taxon>Euarchontoglires</taxon>
        <taxon>Glires</taxon>
        <taxon>Rodentia</taxon>
        <taxon>Myomorpha</taxon>
        <taxon>Muroidea</taxon>
        <taxon>Cricetidae</taxon>
        <taxon>Arvicolinae</taxon>
        <taxon>Myodes</taxon>
    </lineage>
</organism>
<feature type="region of interest" description="Disordered" evidence="1">
    <location>
        <begin position="98"/>
        <end position="192"/>
    </location>
</feature>
<feature type="compositionally biased region" description="Basic residues" evidence="1">
    <location>
        <begin position="153"/>
        <end position="170"/>
    </location>
</feature>
<gene>
    <name evidence="2" type="ORF">U0070_007601</name>
</gene>
<comment type="caution">
    <text evidence="2">The sequence shown here is derived from an EMBL/GenBank/DDBJ whole genome shotgun (WGS) entry which is preliminary data.</text>
</comment>
<name>A0AAW0IZQ0_MYOGA</name>